<dbReference type="Proteomes" id="UP000248198">
    <property type="component" value="Unassembled WGS sequence"/>
</dbReference>
<keyword evidence="9" id="KW-1185">Reference proteome</keyword>
<dbReference type="GO" id="GO:0003841">
    <property type="term" value="F:1-acylglycerol-3-phosphate O-acyltransferase activity"/>
    <property type="evidence" value="ECO:0007669"/>
    <property type="project" value="TreeGrafter"/>
</dbReference>
<dbReference type="OrthoDB" id="9803035at2"/>
<dbReference type="GO" id="GO:0006654">
    <property type="term" value="P:phosphatidic acid biosynthetic process"/>
    <property type="evidence" value="ECO:0007669"/>
    <property type="project" value="TreeGrafter"/>
</dbReference>
<keyword evidence="5 8" id="KW-0012">Acyltransferase</keyword>
<dbReference type="EMBL" id="QKLU01000005">
    <property type="protein sequence ID" value="PYF72887.1"/>
    <property type="molecule type" value="Genomic_DNA"/>
</dbReference>
<comment type="caution">
    <text evidence="8">The sequence shown here is derived from an EMBL/GenBank/DDBJ whole genome shotgun (WGS) entry which is preliminary data.</text>
</comment>
<protein>
    <submittedName>
        <fullName evidence="8">1-acyl-sn-glycerol-3-phosphate acyltransferase</fullName>
    </submittedName>
</protein>
<accession>A0A318UFJ1</accession>
<evidence type="ECO:0000313" key="8">
    <source>
        <dbReference type="EMBL" id="PYF72887.1"/>
    </source>
</evidence>
<reference evidence="8 9" key="1">
    <citation type="submission" date="2018-06" db="EMBL/GenBank/DDBJ databases">
        <title>Genomic Encyclopedia of Archaeal and Bacterial Type Strains, Phase II (KMG-II): from individual species to whole genera.</title>
        <authorList>
            <person name="Goeker M."/>
        </authorList>
    </citation>
    <scope>NUCLEOTIDE SEQUENCE [LARGE SCALE GENOMIC DNA]</scope>
    <source>
        <strain evidence="8 9">DSM 27372</strain>
    </source>
</reference>
<dbReference type="AlphaFoldDB" id="A0A318UFJ1"/>
<proteinExistence type="predicted"/>
<evidence type="ECO:0000256" key="6">
    <source>
        <dbReference type="SAM" id="Phobius"/>
    </source>
</evidence>
<evidence type="ECO:0000256" key="5">
    <source>
        <dbReference type="ARBA" id="ARBA00023315"/>
    </source>
</evidence>
<keyword evidence="4" id="KW-0443">Lipid metabolism</keyword>
<gene>
    <name evidence="8" type="ORF">B0O44_105261</name>
</gene>
<evidence type="ECO:0000313" key="9">
    <source>
        <dbReference type="Proteomes" id="UP000248198"/>
    </source>
</evidence>
<dbReference type="SMART" id="SM00563">
    <property type="entry name" value="PlsC"/>
    <property type="match status" value="1"/>
</dbReference>
<dbReference type="PANTHER" id="PTHR10434:SF64">
    <property type="entry name" value="1-ACYL-SN-GLYCEROL-3-PHOSPHATE ACYLTRANSFERASE-RELATED"/>
    <property type="match status" value="1"/>
</dbReference>
<dbReference type="PANTHER" id="PTHR10434">
    <property type="entry name" value="1-ACYL-SN-GLYCEROL-3-PHOSPHATE ACYLTRANSFERASE"/>
    <property type="match status" value="1"/>
</dbReference>
<evidence type="ECO:0000256" key="3">
    <source>
        <dbReference type="ARBA" id="ARBA00022679"/>
    </source>
</evidence>
<evidence type="ECO:0000256" key="1">
    <source>
        <dbReference type="ARBA" id="ARBA00005189"/>
    </source>
</evidence>
<keyword evidence="6" id="KW-0812">Transmembrane</keyword>
<keyword evidence="6" id="KW-0472">Membrane</keyword>
<dbReference type="Pfam" id="PF01553">
    <property type="entry name" value="Acyltransferase"/>
    <property type="match status" value="1"/>
</dbReference>
<sequence>MIKGLKKIHRIYTVFVIVFFFLLLYPFYYIFSRKPEGYKTLNKLRKFNSLLCSFFTGIFFRLTYEEKLNSEQTYIYCANHSSNLDIMIFCVLASGKFHFMGKEELLSNPMFRVFFSTIDIPVNRENNRSAFRAFKRAGEDLEKGMSLVIFPEGKIDEEHYPPKLLPFKNGPFRLAIEKKTPLVPVTMCNVWKKMWDDGAKYGSSPGICDIYIHKAIPTENFGAKDTELLKMKVFEMINSKMHI</sequence>
<keyword evidence="3 8" id="KW-0808">Transferase</keyword>
<evidence type="ECO:0000256" key="2">
    <source>
        <dbReference type="ARBA" id="ARBA00022516"/>
    </source>
</evidence>
<comment type="pathway">
    <text evidence="1">Lipid metabolism.</text>
</comment>
<evidence type="ECO:0000259" key="7">
    <source>
        <dbReference type="SMART" id="SM00563"/>
    </source>
</evidence>
<dbReference type="RefSeq" id="WP_110832738.1">
    <property type="nucleotide sequence ID" value="NZ_QKLU01000005.1"/>
</dbReference>
<dbReference type="SUPFAM" id="SSF69593">
    <property type="entry name" value="Glycerol-3-phosphate (1)-acyltransferase"/>
    <property type="match status" value="1"/>
</dbReference>
<dbReference type="CDD" id="cd07989">
    <property type="entry name" value="LPLAT_AGPAT-like"/>
    <property type="match status" value="1"/>
</dbReference>
<name>A0A318UFJ1_9SPHI</name>
<dbReference type="InterPro" id="IPR002123">
    <property type="entry name" value="Plipid/glycerol_acylTrfase"/>
</dbReference>
<keyword evidence="6" id="KW-1133">Transmembrane helix</keyword>
<evidence type="ECO:0000256" key="4">
    <source>
        <dbReference type="ARBA" id="ARBA00023098"/>
    </source>
</evidence>
<feature type="transmembrane region" description="Helical" evidence="6">
    <location>
        <begin position="12"/>
        <end position="31"/>
    </location>
</feature>
<feature type="domain" description="Phospholipid/glycerol acyltransferase" evidence="7">
    <location>
        <begin position="74"/>
        <end position="190"/>
    </location>
</feature>
<keyword evidence="2" id="KW-0444">Lipid biosynthesis</keyword>
<organism evidence="8 9">
    <name type="scientific">Pedobacter nutrimenti</name>
    <dbReference type="NCBI Taxonomy" id="1241337"/>
    <lineage>
        <taxon>Bacteria</taxon>
        <taxon>Pseudomonadati</taxon>
        <taxon>Bacteroidota</taxon>
        <taxon>Sphingobacteriia</taxon>
        <taxon>Sphingobacteriales</taxon>
        <taxon>Sphingobacteriaceae</taxon>
        <taxon>Pedobacter</taxon>
    </lineage>
</organism>